<feature type="compositionally biased region" description="Basic and acidic residues" evidence="1">
    <location>
        <begin position="437"/>
        <end position="466"/>
    </location>
</feature>
<gene>
    <name evidence="3" type="ORF">ACFQQL_10360</name>
</gene>
<feature type="region of interest" description="Disordered" evidence="1">
    <location>
        <begin position="393"/>
        <end position="506"/>
    </location>
</feature>
<organism evidence="3 4">
    <name type="scientific">Georgenia alba</name>
    <dbReference type="NCBI Taxonomy" id="2233858"/>
    <lineage>
        <taxon>Bacteria</taxon>
        <taxon>Bacillati</taxon>
        <taxon>Actinomycetota</taxon>
        <taxon>Actinomycetes</taxon>
        <taxon>Micrococcales</taxon>
        <taxon>Bogoriellaceae</taxon>
        <taxon>Georgenia</taxon>
    </lineage>
</organism>
<feature type="transmembrane region" description="Helical" evidence="2">
    <location>
        <begin position="79"/>
        <end position="99"/>
    </location>
</feature>
<feature type="compositionally biased region" description="Basic and acidic residues" evidence="1">
    <location>
        <begin position="1"/>
        <end position="13"/>
    </location>
</feature>
<feature type="transmembrane region" description="Helical" evidence="2">
    <location>
        <begin position="207"/>
        <end position="228"/>
    </location>
</feature>
<reference evidence="4" key="1">
    <citation type="journal article" date="2019" name="Int. J. Syst. Evol. Microbiol.">
        <title>The Global Catalogue of Microorganisms (GCM) 10K type strain sequencing project: providing services to taxonomists for standard genome sequencing and annotation.</title>
        <authorList>
            <consortium name="The Broad Institute Genomics Platform"/>
            <consortium name="The Broad Institute Genome Sequencing Center for Infectious Disease"/>
            <person name="Wu L."/>
            <person name="Ma J."/>
        </authorList>
    </citation>
    <scope>NUCLEOTIDE SEQUENCE [LARGE SCALE GENOMIC DNA]</scope>
    <source>
        <strain evidence="4">JCM 1490</strain>
    </source>
</reference>
<protein>
    <recommendedName>
        <fullName evidence="5">ABC transporter permease</fullName>
    </recommendedName>
</protein>
<evidence type="ECO:0000313" key="4">
    <source>
        <dbReference type="Proteomes" id="UP001596455"/>
    </source>
</evidence>
<dbReference type="EMBL" id="JBHTCQ010000002">
    <property type="protein sequence ID" value="MFC7405509.1"/>
    <property type="molecule type" value="Genomic_DNA"/>
</dbReference>
<comment type="caution">
    <text evidence="3">The sequence shown here is derived from an EMBL/GenBank/DDBJ whole genome shotgun (WGS) entry which is preliminary data.</text>
</comment>
<evidence type="ECO:0000256" key="2">
    <source>
        <dbReference type="SAM" id="Phobius"/>
    </source>
</evidence>
<feature type="compositionally biased region" description="Acidic residues" evidence="1">
    <location>
        <begin position="396"/>
        <end position="415"/>
    </location>
</feature>
<sequence length="506" mass="51941">MSTPEEPRRRPEDAAAATADEDTETVDVDPEDVEDDDVERDRQDETESYGVPELDDADEDDEDEDDDVEGTPSDTIARVLNLAVGLVVAVFIALLVIVAPNAGSTPRNVPIGMAGPEATVTQLSDLLEQARPGAYDVRTFDGAEALRSATESRDVYGGFVLNQNAPAMFVATGGNAEQAQFLSSLGQQMGISNVTDVATTTPQDPDALGLAVTAVLAAVVGLIAAVGLRQQLAGRVRAQAIGAVALSVVLGLAFSGALHGLGSVAGAFWALAGVVSLGVLAPTLLGVGLLGLAGLAGGAITLLLLVPAIGLGALWNVPEAMPSVWGTVGQYLPTGATGQVFTSTAYFGGGGLMQPLLVLLGWALLGALLVLGAGLYARRVAARSAALESALATEAALEDDDDERTDDEDDDEDAARDDKMPEDSAGATVEDMDATTDDDRQPGQSDWLRDGGAEDRPGSTEDEKTGDALTASQEVHGDEGGGDPAAGAEEDATDRPDGGHRSSRDV</sequence>
<feature type="compositionally biased region" description="Acidic residues" evidence="1">
    <location>
        <begin position="19"/>
        <end position="38"/>
    </location>
</feature>
<dbReference type="RefSeq" id="WP_382394008.1">
    <property type="nucleotide sequence ID" value="NZ_JBHTCQ010000002.1"/>
</dbReference>
<evidence type="ECO:0008006" key="5">
    <source>
        <dbReference type="Google" id="ProtNLM"/>
    </source>
</evidence>
<keyword evidence="2" id="KW-0472">Membrane</keyword>
<dbReference type="Proteomes" id="UP001596455">
    <property type="component" value="Unassembled WGS sequence"/>
</dbReference>
<accession>A0ABW2Q8Y4</accession>
<feature type="transmembrane region" description="Helical" evidence="2">
    <location>
        <begin position="356"/>
        <end position="377"/>
    </location>
</feature>
<keyword evidence="2" id="KW-0812">Transmembrane</keyword>
<keyword evidence="4" id="KW-1185">Reference proteome</keyword>
<feature type="transmembrane region" description="Helical" evidence="2">
    <location>
        <begin position="267"/>
        <end position="285"/>
    </location>
</feature>
<name>A0ABW2Q8Y4_9MICO</name>
<evidence type="ECO:0000313" key="3">
    <source>
        <dbReference type="EMBL" id="MFC7405509.1"/>
    </source>
</evidence>
<keyword evidence="2" id="KW-1133">Transmembrane helix</keyword>
<feature type="transmembrane region" description="Helical" evidence="2">
    <location>
        <begin position="240"/>
        <end position="261"/>
    </location>
</feature>
<feature type="transmembrane region" description="Helical" evidence="2">
    <location>
        <begin position="292"/>
        <end position="315"/>
    </location>
</feature>
<feature type="compositionally biased region" description="Basic and acidic residues" evidence="1">
    <location>
        <begin position="493"/>
        <end position="506"/>
    </location>
</feature>
<feature type="compositionally biased region" description="Acidic residues" evidence="1">
    <location>
        <begin position="53"/>
        <end position="69"/>
    </location>
</feature>
<feature type="region of interest" description="Disordered" evidence="1">
    <location>
        <begin position="1"/>
        <end position="72"/>
    </location>
</feature>
<proteinExistence type="predicted"/>
<evidence type="ECO:0000256" key="1">
    <source>
        <dbReference type="SAM" id="MobiDB-lite"/>
    </source>
</evidence>